<dbReference type="NCBIfam" id="NF037997">
    <property type="entry name" value="Na_Pi_symport"/>
    <property type="match status" value="1"/>
</dbReference>
<keyword evidence="8" id="KW-1185">Reference proteome</keyword>
<evidence type="ECO:0000256" key="4">
    <source>
        <dbReference type="ARBA" id="ARBA00022692"/>
    </source>
</evidence>
<protein>
    <submittedName>
        <fullName evidence="9">Sodium-dependent phosphate transport protein 2B-like</fullName>
    </submittedName>
</protein>
<feature type="transmembrane region" description="Helical" evidence="7">
    <location>
        <begin position="455"/>
        <end position="478"/>
    </location>
</feature>
<feature type="transmembrane region" description="Helical" evidence="7">
    <location>
        <begin position="226"/>
        <end position="246"/>
    </location>
</feature>
<evidence type="ECO:0000313" key="9">
    <source>
        <dbReference type="RefSeq" id="XP_006825498.1"/>
    </source>
</evidence>
<dbReference type="PANTHER" id="PTHR10010">
    <property type="entry name" value="SOLUTE CARRIER FAMILY 34 SODIUM PHOSPHATE , MEMBER 2-RELATED"/>
    <property type="match status" value="1"/>
</dbReference>
<dbReference type="GeneID" id="100376754"/>
<reference evidence="9" key="1">
    <citation type="submission" date="2025-08" db="UniProtKB">
        <authorList>
            <consortium name="RefSeq"/>
        </authorList>
    </citation>
    <scope>IDENTIFICATION</scope>
    <source>
        <tissue evidence="9">Testes</tissue>
    </source>
</reference>
<sequence>MKLSTESEYSTKFNEAMDATNVDRNNFPYVNTDEEAYCAKFPVVSVEPNNETEDTYDTPVDTGKKKQDEIDPWSLVPHIESNQPKWSELTTSGKVKRVLIGWILKPILIFSFLYFFIVALALMGDAFTLIGGSAAGRLSRQYIIGHPITGLMIGMLVTVLLQSSSATTSIIVSMVAADLIQVQEAIPMVMGANIGTSVTNTIVAGGQAGDRDTFRLSFAGATVHDCFNWLAVLVLLPLEMATGYLYHLTSAIIDNSNLDSFGSDDRIKITDPIVDNHTGDFLFAHCDLADEIIGLILLVVSLALLMGCLIGIVKVLGSMLRGSAANATKKFLNANFPGYLSWLTGYVAMLLGAFFTMLLQSSSVFTSMLTPLVGMRVITLARMYPLTLGANIGTTFTSLLAAFASSDSQDFEEGVQISLCHLFFNLTAIAIFYPIPFMRRPPIGGAKFLGNTTAVYRWFSIAYLLVVFFIFPFTVLLISIEAMPYMWKGSSISIRDSLVDVIEIEERQLADEISCNSI</sequence>
<keyword evidence="6 7" id="KW-0472">Membrane</keyword>
<keyword evidence="3" id="KW-1003">Cell membrane</keyword>
<feature type="transmembrane region" description="Helical" evidence="7">
    <location>
        <begin position="143"/>
        <end position="161"/>
    </location>
</feature>
<dbReference type="Proteomes" id="UP000694865">
    <property type="component" value="Unplaced"/>
</dbReference>
<feature type="transmembrane region" description="Helical" evidence="7">
    <location>
        <begin position="415"/>
        <end position="435"/>
    </location>
</feature>
<evidence type="ECO:0000256" key="1">
    <source>
        <dbReference type="ARBA" id="ARBA00004424"/>
    </source>
</evidence>
<comment type="subcellular location">
    <subcellularLocation>
        <location evidence="1">Apical cell membrane</location>
        <topology evidence="1">Multi-pass membrane protein</topology>
    </subcellularLocation>
</comment>
<dbReference type="Pfam" id="PF02690">
    <property type="entry name" value="Na_Pi_cotrans"/>
    <property type="match status" value="2"/>
</dbReference>
<feature type="transmembrane region" description="Helical" evidence="7">
    <location>
        <begin position="102"/>
        <end position="123"/>
    </location>
</feature>
<feature type="transmembrane region" description="Helical" evidence="7">
    <location>
        <begin position="383"/>
        <end position="403"/>
    </location>
</feature>
<comment type="similarity">
    <text evidence="2">Belongs to the SLC34A transporter family.</text>
</comment>
<accession>A0ABM0MZQ7</accession>
<evidence type="ECO:0000256" key="5">
    <source>
        <dbReference type="ARBA" id="ARBA00022989"/>
    </source>
</evidence>
<evidence type="ECO:0000256" key="3">
    <source>
        <dbReference type="ARBA" id="ARBA00022475"/>
    </source>
</evidence>
<gene>
    <name evidence="9" type="primary">LOC100376754</name>
</gene>
<keyword evidence="4 7" id="KW-0812">Transmembrane</keyword>
<evidence type="ECO:0000256" key="2">
    <source>
        <dbReference type="ARBA" id="ARBA00005808"/>
    </source>
</evidence>
<dbReference type="RefSeq" id="XP_006825498.1">
    <property type="nucleotide sequence ID" value="XM_006825435.1"/>
</dbReference>
<evidence type="ECO:0000313" key="8">
    <source>
        <dbReference type="Proteomes" id="UP000694865"/>
    </source>
</evidence>
<name>A0ABM0MZQ7_SACKO</name>
<keyword evidence="5 7" id="KW-1133">Transmembrane helix</keyword>
<proteinExistence type="inferred from homology"/>
<dbReference type="PANTHER" id="PTHR10010:SF46">
    <property type="entry name" value="SODIUM-DEPENDENT PHOSPHATE TRANSPORT PROTEIN 2B"/>
    <property type="match status" value="1"/>
</dbReference>
<dbReference type="InterPro" id="IPR003841">
    <property type="entry name" value="Na/Pi_transpt"/>
</dbReference>
<feature type="transmembrane region" description="Helical" evidence="7">
    <location>
        <begin position="292"/>
        <end position="317"/>
    </location>
</feature>
<evidence type="ECO:0000256" key="6">
    <source>
        <dbReference type="ARBA" id="ARBA00023136"/>
    </source>
</evidence>
<feature type="transmembrane region" description="Helical" evidence="7">
    <location>
        <begin position="338"/>
        <end position="363"/>
    </location>
</feature>
<evidence type="ECO:0000256" key="7">
    <source>
        <dbReference type="SAM" id="Phobius"/>
    </source>
</evidence>
<organism evidence="8 9">
    <name type="scientific">Saccoglossus kowalevskii</name>
    <name type="common">Acorn worm</name>
    <dbReference type="NCBI Taxonomy" id="10224"/>
    <lineage>
        <taxon>Eukaryota</taxon>
        <taxon>Metazoa</taxon>
        <taxon>Hemichordata</taxon>
        <taxon>Enteropneusta</taxon>
        <taxon>Harrimaniidae</taxon>
        <taxon>Saccoglossus</taxon>
    </lineage>
</organism>